<protein>
    <recommendedName>
        <fullName evidence="1">Origin recognition complex subunit 2</fullName>
    </recommendedName>
</protein>
<dbReference type="Proteomes" id="UP000591131">
    <property type="component" value="Unassembled WGS sequence"/>
</dbReference>
<dbReference type="InterPro" id="IPR056772">
    <property type="entry name" value="RecA-like_ORC2"/>
</dbReference>
<accession>A0A7J6KXM3</accession>
<feature type="transmembrane region" description="Helical" evidence="2">
    <location>
        <begin position="337"/>
        <end position="359"/>
    </location>
</feature>
<evidence type="ECO:0000259" key="3">
    <source>
        <dbReference type="Pfam" id="PF04084"/>
    </source>
</evidence>
<comment type="caution">
    <text evidence="4">The sequence shown here is derived from an EMBL/GenBank/DDBJ whole genome shotgun (WGS) entry which is preliminary data.</text>
</comment>
<comment type="similarity">
    <text evidence="1">Belongs to the ORC2 family.</text>
</comment>
<evidence type="ECO:0000313" key="4">
    <source>
        <dbReference type="EMBL" id="KAF4651311.1"/>
    </source>
</evidence>
<keyword evidence="1" id="KW-0235">DNA replication</keyword>
<sequence>MQTVVESMRHKYPVWASLLHSQFNLLFYGYGSKIPLLTDFADQALGSGYVVRIEGYKASPRGANGASILHRCLLGIFDFVFRHALAANDATLTELARKLAQLSQFHARTSEAPTRIYLVLKWGKPIVDNLERLVEYGGEEVLESLGSLVAASPTIHLIASVDHHRSALMGSALEQLAFVNVPVHTRIDYIKEVTEFNGKVLPTWAGLGGGFGDGGAAYGGAGLAMVLKSLTPNHLNLLKHLAILLVESSDGDGNKDWTAGIGFGDRIGAIRDAAEDRPSCGDTEEVSNDWSGDLPYAVVFGMGGRMFMCSASLVLLVFAASFLASPFYDLLNPRINWIALVVAVVVLAASFMGAIQLVLEKDDEDVACSARIHYIILIVIVALQLVIATLAQDYWTGGEVVVNSGGVASSVGQENILAEMREGYYSTWDRYSCRGGACLDDSCQSFSTISCTNTKVTTEFNRWISSGIPWNATCLSFSNTDVTNSWCLGKMGCLDWCLSNWQTIAIALWSAFGVFVAATFAVYWTIHPRKWHTITRGTFNRKDSGYFYYRRDATDDL</sequence>
<comment type="subunit">
    <text evidence="1">Component of the origin recognition complex (ORC).</text>
</comment>
<dbReference type="GO" id="GO:0003688">
    <property type="term" value="F:DNA replication origin binding"/>
    <property type="evidence" value="ECO:0007669"/>
    <property type="project" value="UniProtKB-UniRule"/>
</dbReference>
<dbReference type="Pfam" id="PF04084">
    <property type="entry name" value="RecA-like_ORC2"/>
    <property type="match status" value="1"/>
</dbReference>
<evidence type="ECO:0000256" key="1">
    <source>
        <dbReference type="RuleBase" id="RU368084"/>
    </source>
</evidence>
<organism evidence="4 5">
    <name type="scientific">Perkinsus chesapeaki</name>
    <name type="common">Clam parasite</name>
    <name type="synonym">Perkinsus andrewsi</name>
    <dbReference type="NCBI Taxonomy" id="330153"/>
    <lineage>
        <taxon>Eukaryota</taxon>
        <taxon>Sar</taxon>
        <taxon>Alveolata</taxon>
        <taxon>Perkinsozoa</taxon>
        <taxon>Perkinsea</taxon>
        <taxon>Perkinsida</taxon>
        <taxon>Perkinsidae</taxon>
        <taxon>Perkinsus</taxon>
    </lineage>
</organism>
<comment type="function">
    <text evidence="1">Component of the origin recognition complex (ORC) that binds origins of replication. DNA-binding is ATP-dependent. ORC is required to assemble the pre-replication complex necessary to initiate DNA replication.</text>
</comment>
<dbReference type="GO" id="GO:0005664">
    <property type="term" value="C:nuclear origin of replication recognition complex"/>
    <property type="evidence" value="ECO:0007669"/>
    <property type="project" value="UniProtKB-UniRule"/>
</dbReference>
<dbReference type="AlphaFoldDB" id="A0A7J6KXM3"/>
<keyword evidence="1" id="KW-0539">Nucleus</keyword>
<dbReference type="GO" id="GO:0006260">
    <property type="term" value="P:DNA replication"/>
    <property type="evidence" value="ECO:0007669"/>
    <property type="project" value="UniProtKB-UniRule"/>
</dbReference>
<name>A0A7J6KXM3_PERCH</name>
<feature type="transmembrane region" description="Helical" evidence="2">
    <location>
        <begin position="306"/>
        <end position="325"/>
    </location>
</feature>
<keyword evidence="2" id="KW-0472">Membrane</keyword>
<keyword evidence="5" id="KW-1185">Reference proteome</keyword>
<evidence type="ECO:0000256" key="2">
    <source>
        <dbReference type="SAM" id="Phobius"/>
    </source>
</evidence>
<gene>
    <name evidence="4" type="primary">ORC2</name>
    <name evidence="4" type="ORF">FOL47_000490</name>
</gene>
<feature type="transmembrane region" description="Helical" evidence="2">
    <location>
        <begin position="504"/>
        <end position="526"/>
    </location>
</feature>
<feature type="transmembrane region" description="Helical" evidence="2">
    <location>
        <begin position="371"/>
        <end position="391"/>
    </location>
</feature>
<keyword evidence="2" id="KW-1133">Transmembrane helix</keyword>
<proteinExistence type="inferred from homology"/>
<comment type="subcellular location">
    <subcellularLocation>
        <location evidence="1">Nucleus</location>
    </subcellularLocation>
</comment>
<reference evidence="4 5" key="1">
    <citation type="submission" date="2020-04" db="EMBL/GenBank/DDBJ databases">
        <title>Perkinsus chesapeaki whole genome sequence.</title>
        <authorList>
            <person name="Bogema D.R."/>
        </authorList>
    </citation>
    <scope>NUCLEOTIDE SEQUENCE [LARGE SCALE GENOMIC DNA]</scope>
    <source>
        <strain evidence="4">ATCC PRA-425</strain>
    </source>
</reference>
<dbReference type="OrthoDB" id="417358at2759"/>
<dbReference type="EMBL" id="JAAPAO010001084">
    <property type="protein sequence ID" value="KAF4651311.1"/>
    <property type="molecule type" value="Genomic_DNA"/>
</dbReference>
<dbReference type="PANTHER" id="PTHR14052:SF0">
    <property type="entry name" value="ORIGIN RECOGNITION COMPLEX SUBUNIT 2"/>
    <property type="match status" value="1"/>
</dbReference>
<feature type="domain" description="Origin recognition complex subunit 2 RecA-like" evidence="3">
    <location>
        <begin position="3"/>
        <end position="173"/>
    </location>
</feature>
<evidence type="ECO:0000313" key="5">
    <source>
        <dbReference type="Proteomes" id="UP000591131"/>
    </source>
</evidence>
<dbReference type="PANTHER" id="PTHR14052">
    <property type="entry name" value="ORIGIN RECOGNITION COMPLEX SUBUNIT 2"/>
    <property type="match status" value="1"/>
</dbReference>
<keyword evidence="2" id="KW-0812">Transmembrane</keyword>
<dbReference type="InterPro" id="IPR007220">
    <property type="entry name" value="ORC2"/>
</dbReference>